<accession>A0ABT9BF53</accession>
<dbReference type="Proteomes" id="UP001176429">
    <property type="component" value="Unassembled WGS sequence"/>
</dbReference>
<proteinExistence type="predicted"/>
<organism evidence="2 3">
    <name type="scientific">Hymenobacter aranciens</name>
    <dbReference type="NCBI Taxonomy" id="3063996"/>
    <lineage>
        <taxon>Bacteria</taxon>
        <taxon>Pseudomonadati</taxon>
        <taxon>Bacteroidota</taxon>
        <taxon>Cytophagia</taxon>
        <taxon>Cytophagales</taxon>
        <taxon>Hymenobacteraceae</taxon>
        <taxon>Hymenobacter</taxon>
    </lineage>
</organism>
<protein>
    <submittedName>
        <fullName evidence="2">Uncharacterized protein</fullName>
    </submittedName>
</protein>
<comment type="caution">
    <text evidence="2">The sequence shown here is derived from an EMBL/GenBank/DDBJ whole genome shotgun (WGS) entry which is preliminary data.</text>
</comment>
<keyword evidence="1" id="KW-1133">Transmembrane helix</keyword>
<name>A0ABT9BF53_9BACT</name>
<gene>
    <name evidence="2" type="ORF">Q5H93_19225</name>
</gene>
<evidence type="ECO:0000313" key="3">
    <source>
        <dbReference type="Proteomes" id="UP001176429"/>
    </source>
</evidence>
<keyword evidence="3" id="KW-1185">Reference proteome</keyword>
<evidence type="ECO:0000313" key="2">
    <source>
        <dbReference type="EMBL" id="MDO7876886.1"/>
    </source>
</evidence>
<sequence length="49" mass="5429">MLSKHPAAQAAASHLFHLYWAYEILFSVVLAALLLRLGLALPVRAQVTR</sequence>
<reference evidence="2" key="1">
    <citation type="submission" date="2023-07" db="EMBL/GenBank/DDBJ databases">
        <authorList>
            <person name="Kim M.K."/>
        </authorList>
    </citation>
    <scope>NUCLEOTIDE SEQUENCE</scope>
    <source>
        <strain evidence="2">ASUV-10-1</strain>
    </source>
</reference>
<dbReference type="RefSeq" id="WP_305008277.1">
    <property type="nucleotide sequence ID" value="NZ_JAUQSY010000015.1"/>
</dbReference>
<feature type="transmembrane region" description="Helical" evidence="1">
    <location>
        <begin position="20"/>
        <end position="39"/>
    </location>
</feature>
<evidence type="ECO:0000256" key="1">
    <source>
        <dbReference type="SAM" id="Phobius"/>
    </source>
</evidence>
<keyword evidence="1" id="KW-0812">Transmembrane</keyword>
<dbReference type="EMBL" id="JAUQSY010000015">
    <property type="protein sequence ID" value="MDO7876886.1"/>
    <property type="molecule type" value="Genomic_DNA"/>
</dbReference>
<keyword evidence="1" id="KW-0472">Membrane</keyword>